<evidence type="ECO:0000256" key="9">
    <source>
        <dbReference type="SAM" id="MobiDB-lite"/>
    </source>
</evidence>
<dbReference type="OrthoDB" id="269822at2759"/>
<comment type="subcellular location">
    <subcellularLocation>
        <location evidence="2">Cytoplasm</location>
    </subcellularLocation>
</comment>
<dbReference type="Gene3D" id="3.20.20.190">
    <property type="entry name" value="Phosphatidylinositol (PI) phosphodiesterase"/>
    <property type="match status" value="1"/>
</dbReference>
<dbReference type="InterPro" id="IPR015359">
    <property type="entry name" value="PLC_EF-hand-like"/>
</dbReference>
<evidence type="ECO:0000256" key="3">
    <source>
        <dbReference type="ARBA" id="ARBA00022490"/>
    </source>
</evidence>
<keyword evidence="4 8" id="KW-0378">Hydrolase</keyword>
<dbReference type="InterPro" id="IPR001192">
    <property type="entry name" value="PI-PLC_fam"/>
</dbReference>
<name>A0A2P4T086_BAMTH</name>
<dbReference type="FunFam" id="1.10.238.10:FF:000005">
    <property type="entry name" value="Phosphoinositide phospholipase C"/>
    <property type="match status" value="1"/>
</dbReference>
<dbReference type="AlphaFoldDB" id="A0A2P4T086"/>
<dbReference type="SMART" id="SM00148">
    <property type="entry name" value="PLCXc"/>
    <property type="match status" value="1"/>
</dbReference>
<feature type="compositionally biased region" description="Polar residues" evidence="9">
    <location>
        <begin position="310"/>
        <end position="319"/>
    </location>
</feature>
<gene>
    <name evidence="11" type="ORF">CIB84_006477</name>
</gene>
<feature type="region of interest" description="Disordered" evidence="9">
    <location>
        <begin position="298"/>
        <end position="347"/>
    </location>
</feature>
<dbReference type="PROSITE" id="PS50007">
    <property type="entry name" value="PIPLC_X_DOMAIN"/>
    <property type="match status" value="1"/>
</dbReference>
<evidence type="ECO:0000313" key="12">
    <source>
        <dbReference type="Proteomes" id="UP000237246"/>
    </source>
</evidence>
<evidence type="ECO:0000256" key="1">
    <source>
        <dbReference type="ARBA" id="ARBA00001195"/>
    </source>
</evidence>
<dbReference type="GO" id="GO:0016042">
    <property type="term" value="P:lipid catabolic process"/>
    <property type="evidence" value="ECO:0007669"/>
    <property type="project" value="UniProtKB-KW"/>
</dbReference>
<feature type="compositionally biased region" description="Acidic residues" evidence="9">
    <location>
        <begin position="320"/>
        <end position="335"/>
    </location>
</feature>
<evidence type="ECO:0000256" key="8">
    <source>
        <dbReference type="RuleBase" id="RU361133"/>
    </source>
</evidence>
<evidence type="ECO:0000256" key="5">
    <source>
        <dbReference type="ARBA" id="ARBA00022963"/>
    </source>
</evidence>
<organism evidence="11 12">
    <name type="scientific">Bambusicola thoracicus</name>
    <name type="common">Chinese bamboo-partridge</name>
    <name type="synonym">Perdix thoracica</name>
    <dbReference type="NCBI Taxonomy" id="9083"/>
    <lineage>
        <taxon>Eukaryota</taxon>
        <taxon>Metazoa</taxon>
        <taxon>Chordata</taxon>
        <taxon>Craniata</taxon>
        <taxon>Vertebrata</taxon>
        <taxon>Euteleostomi</taxon>
        <taxon>Archelosauria</taxon>
        <taxon>Archosauria</taxon>
        <taxon>Dinosauria</taxon>
        <taxon>Saurischia</taxon>
        <taxon>Theropoda</taxon>
        <taxon>Coelurosauria</taxon>
        <taxon>Aves</taxon>
        <taxon>Neognathae</taxon>
        <taxon>Galloanserae</taxon>
        <taxon>Galliformes</taxon>
        <taxon>Phasianidae</taxon>
        <taxon>Perdicinae</taxon>
        <taxon>Bambusicola</taxon>
    </lineage>
</organism>
<dbReference type="Pfam" id="PF00388">
    <property type="entry name" value="PI-PLC-X"/>
    <property type="match status" value="2"/>
</dbReference>
<keyword evidence="7" id="KW-0807">Transducer</keyword>
<dbReference type="EC" id="3.1.4.11" evidence="8"/>
<dbReference type="InterPro" id="IPR011992">
    <property type="entry name" value="EF-hand-dom_pair"/>
</dbReference>
<keyword evidence="12" id="KW-1185">Reference proteome</keyword>
<dbReference type="GO" id="GO:0005886">
    <property type="term" value="C:plasma membrane"/>
    <property type="evidence" value="ECO:0007669"/>
    <property type="project" value="TreeGrafter"/>
</dbReference>
<feature type="non-terminal residue" evidence="11">
    <location>
        <position position="347"/>
    </location>
</feature>
<dbReference type="PANTHER" id="PTHR10336:SF210">
    <property type="entry name" value="1-PHOSPHATIDYLINOSITOL 4,5-BISPHOSPHATE PHOSPHODIESTERASE DELTA-1"/>
    <property type="match status" value="1"/>
</dbReference>
<protein>
    <recommendedName>
        <fullName evidence="8">Phosphoinositide phospholipase C</fullName>
        <ecNumber evidence="8">3.1.4.11</ecNumber>
    </recommendedName>
</protein>
<dbReference type="InterPro" id="IPR000909">
    <property type="entry name" value="PLipase_C_PInositol-sp_X_dom"/>
</dbReference>
<dbReference type="Gene3D" id="1.10.238.10">
    <property type="entry name" value="EF-hand"/>
    <property type="match status" value="2"/>
</dbReference>
<evidence type="ECO:0000256" key="7">
    <source>
        <dbReference type="ARBA" id="ARBA00023224"/>
    </source>
</evidence>
<dbReference type="EMBL" id="PPHD01014094">
    <property type="protein sequence ID" value="POI29774.1"/>
    <property type="molecule type" value="Genomic_DNA"/>
</dbReference>
<comment type="caution">
    <text evidence="11">The sequence shown here is derived from an EMBL/GenBank/DDBJ whole genome shotgun (WGS) entry which is preliminary data.</text>
</comment>
<dbReference type="GO" id="GO:0005737">
    <property type="term" value="C:cytoplasm"/>
    <property type="evidence" value="ECO:0007669"/>
    <property type="project" value="UniProtKB-SubCell"/>
</dbReference>
<proteinExistence type="predicted"/>
<evidence type="ECO:0000256" key="2">
    <source>
        <dbReference type="ARBA" id="ARBA00004496"/>
    </source>
</evidence>
<dbReference type="GO" id="GO:0035556">
    <property type="term" value="P:intracellular signal transduction"/>
    <property type="evidence" value="ECO:0007669"/>
    <property type="project" value="InterPro"/>
</dbReference>
<evidence type="ECO:0000259" key="10">
    <source>
        <dbReference type="SMART" id="SM00148"/>
    </source>
</evidence>
<dbReference type="PRINTS" id="PR00390">
    <property type="entry name" value="PHPHLIPASEC"/>
</dbReference>
<dbReference type="Proteomes" id="UP000237246">
    <property type="component" value="Unassembled WGS sequence"/>
</dbReference>
<evidence type="ECO:0000313" key="11">
    <source>
        <dbReference type="EMBL" id="POI29774.1"/>
    </source>
</evidence>
<accession>A0A2P4T086</accession>
<feature type="compositionally biased region" description="Basic and acidic residues" evidence="9">
    <location>
        <begin position="336"/>
        <end position="347"/>
    </location>
</feature>
<reference evidence="11 12" key="1">
    <citation type="submission" date="2018-01" db="EMBL/GenBank/DDBJ databases">
        <title>Comparison of the Chinese Bamboo Partridge and Red Junglefowl genome sequences highlights the importance of demography in genome evolution.</title>
        <authorList>
            <person name="Tiley G.P."/>
            <person name="Kimball R.T."/>
            <person name="Braun E.L."/>
            <person name="Burleigh J.G."/>
        </authorList>
    </citation>
    <scope>NUCLEOTIDE SEQUENCE [LARGE SCALE GENOMIC DNA]</scope>
    <source>
        <strain evidence="11">RTK389</strain>
        <tissue evidence="11">Blood</tissue>
    </source>
</reference>
<keyword evidence="3" id="KW-0963">Cytoplasm</keyword>
<evidence type="ECO:0000256" key="4">
    <source>
        <dbReference type="ARBA" id="ARBA00022801"/>
    </source>
</evidence>
<feature type="domain" description="Phosphatidylinositol-specific phospholipase C X" evidence="10">
    <location>
        <begin position="136"/>
        <end position="302"/>
    </location>
</feature>
<dbReference type="SUPFAM" id="SSF51695">
    <property type="entry name" value="PLC-like phosphodiesterases"/>
    <property type="match status" value="1"/>
</dbReference>
<dbReference type="GO" id="GO:0004435">
    <property type="term" value="F:phosphatidylinositol-4,5-bisphosphate phospholipase C activity"/>
    <property type="evidence" value="ECO:0007669"/>
    <property type="project" value="UniProtKB-EC"/>
</dbReference>
<dbReference type="FunFam" id="3.20.20.190:FF:000084">
    <property type="match status" value="1"/>
</dbReference>
<comment type="catalytic activity">
    <reaction evidence="1 8">
        <text>a 1,2-diacyl-sn-glycero-3-phospho-(1D-myo-inositol-4,5-bisphosphate) + H2O = 1D-myo-inositol 1,4,5-trisphosphate + a 1,2-diacyl-sn-glycerol + H(+)</text>
        <dbReference type="Rhea" id="RHEA:33179"/>
        <dbReference type="ChEBI" id="CHEBI:15377"/>
        <dbReference type="ChEBI" id="CHEBI:15378"/>
        <dbReference type="ChEBI" id="CHEBI:17815"/>
        <dbReference type="ChEBI" id="CHEBI:58456"/>
        <dbReference type="ChEBI" id="CHEBI:203600"/>
        <dbReference type="EC" id="3.1.4.11"/>
    </reaction>
</comment>
<dbReference type="SUPFAM" id="SSF47473">
    <property type="entry name" value="EF-hand"/>
    <property type="match status" value="1"/>
</dbReference>
<keyword evidence="6 8" id="KW-0443">Lipid metabolism</keyword>
<keyword evidence="5 8" id="KW-0442">Lipid degradation</keyword>
<sequence>MSFKELKNFLKEVNIEVDDYHAKEIFQYCDKSKTEALEDDEIEEFYKILTERKEIDTIFQKYSDAEGLMSCQNLVRFLYETQQEEDAVVAAPPLIQRYEPSERAKKRNAMTKDGFLMYLLSDDGNIFNTSHRKVYQDMTQPLSHYFVSSSHNTYLMDDQLTGPSSTEAYIRQYLCLILRRRFKTQPGPFFVSRALTKGCRCVELDCWDGPNSEPIIYHGYTLTSKILFSDVIKAIKNYAFKTSPYPVIISLENHCSLEQQKVMAQHMTSILQDMLLVAPIDGSKSQFPSPEQLKGKILVKGKKLSRQEDPSGTNGNNNLEAEDVSDEDEAAEMEDESVKTEVQQKGK</sequence>
<dbReference type="Pfam" id="PF09279">
    <property type="entry name" value="EF-hand_like"/>
    <property type="match status" value="1"/>
</dbReference>
<dbReference type="InterPro" id="IPR017946">
    <property type="entry name" value="PLC-like_Pdiesterase_TIM-brl"/>
</dbReference>
<dbReference type="PANTHER" id="PTHR10336">
    <property type="entry name" value="PHOSPHOINOSITIDE-SPECIFIC PHOSPHOLIPASE C FAMILY PROTEIN"/>
    <property type="match status" value="1"/>
</dbReference>
<evidence type="ECO:0000256" key="6">
    <source>
        <dbReference type="ARBA" id="ARBA00023098"/>
    </source>
</evidence>